<dbReference type="PROSITE" id="PS00622">
    <property type="entry name" value="HTH_LUXR_1"/>
    <property type="match status" value="1"/>
</dbReference>
<dbReference type="AlphaFoldDB" id="A0A9D1FBC1"/>
<name>A0A9D1FBC1_9FIRM</name>
<dbReference type="SUPFAM" id="SSF88659">
    <property type="entry name" value="Sigma3 and sigma4 domains of RNA polymerase sigma factors"/>
    <property type="match status" value="1"/>
</dbReference>
<dbReference type="PANTHER" id="PTHR43133">
    <property type="entry name" value="RNA POLYMERASE ECF-TYPE SIGMA FACTO"/>
    <property type="match status" value="1"/>
</dbReference>
<comment type="similarity">
    <text evidence="1">Belongs to the sigma-70 factor family. ECF subfamily.</text>
</comment>
<keyword evidence="2" id="KW-0805">Transcription regulation</keyword>
<organism evidence="6 7">
    <name type="scientific">Candidatus Avoscillospira avistercoris</name>
    <dbReference type="NCBI Taxonomy" id="2840707"/>
    <lineage>
        <taxon>Bacteria</taxon>
        <taxon>Bacillati</taxon>
        <taxon>Bacillota</taxon>
        <taxon>Clostridia</taxon>
        <taxon>Eubacteriales</taxon>
        <taxon>Oscillospiraceae</taxon>
        <taxon>Oscillospiraceae incertae sedis</taxon>
        <taxon>Candidatus Avoscillospira</taxon>
    </lineage>
</organism>
<dbReference type="Gene3D" id="1.10.10.10">
    <property type="entry name" value="Winged helix-like DNA-binding domain superfamily/Winged helix DNA-binding domain"/>
    <property type="match status" value="1"/>
</dbReference>
<reference evidence="6" key="1">
    <citation type="submission" date="2020-10" db="EMBL/GenBank/DDBJ databases">
        <authorList>
            <person name="Gilroy R."/>
        </authorList>
    </citation>
    <scope>NUCLEOTIDE SEQUENCE</scope>
    <source>
        <strain evidence="6">ChiBcec16-1751</strain>
    </source>
</reference>
<gene>
    <name evidence="6" type="ORF">IAA83_09730</name>
</gene>
<dbReference type="Gene3D" id="1.10.1740.10">
    <property type="match status" value="1"/>
</dbReference>
<reference evidence="6" key="2">
    <citation type="journal article" date="2021" name="PeerJ">
        <title>Extensive microbial diversity within the chicken gut microbiome revealed by metagenomics and culture.</title>
        <authorList>
            <person name="Gilroy R."/>
            <person name="Ravi A."/>
            <person name="Getino M."/>
            <person name="Pursley I."/>
            <person name="Horton D.L."/>
            <person name="Alikhan N.F."/>
            <person name="Baker D."/>
            <person name="Gharbi K."/>
            <person name="Hall N."/>
            <person name="Watson M."/>
            <person name="Adriaenssens E.M."/>
            <person name="Foster-Nyarko E."/>
            <person name="Jarju S."/>
            <person name="Secka A."/>
            <person name="Antonio M."/>
            <person name="Oren A."/>
            <person name="Chaudhuri R.R."/>
            <person name="La Ragione R."/>
            <person name="Hildebrand F."/>
            <person name="Pallen M.J."/>
        </authorList>
    </citation>
    <scope>NUCLEOTIDE SEQUENCE</scope>
    <source>
        <strain evidence="6">ChiBcec16-1751</strain>
    </source>
</reference>
<sequence>MEEIKWFTAQVQACEPAMYRLAMSILTNGDDAADAAQETICIAYEKLHTLRRRDRFKPWILRILTNECYAILRQRQRFLESDALPEPEAPAFSEEHQDLWQAVCDLSEQLRSVVVLYYYEGFSAREIGSILRISEANVKTRLSRARKRLRELLEG</sequence>
<feature type="domain" description="HTH luxR-type" evidence="5">
    <location>
        <begin position="121"/>
        <end position="148"/>
    </location>
</feature>
<dbReference type="GO" id="GO:0016987">
    <property type="term" value="F:sigma factor activity"/>
    <property type="evidence" value="ECO:0007669"/>
    <property type="project" value="UniProtKB-KW"/>
</dbReference>
<dbReference type="InterPro" id="IPR013325">
    <property type="entry name" value="RNA_pol_sigma_r2"/>
</dbReference>
<dbReference type="CDD" id="cd06171">
    <property type="entry name" value="Sigma70_r4"/>
    <property type="match status" value="1"/>
</dbReference>
<dbReference type="GO" id="GO:0003677">
    <property type="term" value="F:DNA binding"/>
    <property type="evidence" value="ECO:0007669"/>
    <property type="project" value="InterPro"/>
</dbReference>
<dbReference type="InterPro" id="IPR014284">
    <property type="entry name" value="RNA_pol_sigma-70_dom"/>
</dbReference>
<evidence type="ECO:0000256" key="1">
    <source>
        <dbReference type="ARBA" id="ARBA00010641"/>
    </source>
</evidence>
<evidence type="ECO:0000259" key="5">
    <source>
        <dbReference type="PROSITE" id="PS00622"/>
    </source>
</evidence>
<dbReference type="InterPro" id="IPR039425">
    <property type="entry name" value="RNA_pol_sigma-70-like"/>
</dbReference>
<dbReference type="NCBIfam" id="TIGR02937">
    <property type="entry name" value="sigma70-ECF"/>
    <property type="match status" value="1"/>
</dbReference>
<dbReference type="InterPro" id="IPR007627">
    <property type="entry name" value="RNA_pol_sigma70_r2"/>
</dbReference>
<dbReference type="InterPro" id="IPR013249">
    <property type="entry name" value="RNA_pol_sigma70_r4_t2"/>
</dbReference>
<evidence type="ECO:0000313" key="7">
    <source>
        <dbReference type="Proteomes" id="UP000886741"/>
    </source>
</evidence>
<dbReference type="PANTHER" id="PTHR43133:SF51">
    <property type="entry name" value="RNA POLYMERASE SIGMA FACTOR"/>
    <property type="match status" value="1"/>
</dbReference>
<dbReference type="Pfam" id="PF08281">
    <property type="entry name" value="Sigma70_r4_2"/>
    <property type="match status" value="1"/>
</dbReference>
<evidence type="ECO:0000256" key="3">
    <source>
        <dbReference type="ARBA" id="ARBA00023082"/>
    </source>
</evidence>
<comment type="caution">
    <text evidence="6">The sequence shown here is derived from an EMBL/GenBank/DDBJ whole genome shotgun (WGS) entry which is preliminary data.</text>
</comment>
<protein>
    <submittedName>
        <fullName evidence="6">Sigma-70 family RNA polymerase sigma factor</fullName>
    </submittedName>
</protein>
<evidence type="ECO:0000256" key="4">
    <source>
        <dbReference type="ARBA" id="ARBA00023163"/>
    </source>
</evidence>
<proteinExistence type="inferred from homology"/>
<keyword evidence="4" id="KW-0804">Transcription</keyword>
<dbReference type="SUPFAM" id="SSF88946">
    <property type="entry name" value="Sigma2 domain of RNA polymerase sigma factors"/>
    <property type="match status" value="1"/>
</dbReference>
<evidence type="ECO:0000256" key="2">
    <source>
        <dbReference type="ARBA" id="ARBA00023015"/>
    </source>
</evidence>
<dbReference type="GO" id="GO:0006352">
    <property type="term" value="P:DNA-templated transcription initiation"/>
    <property type="evidence" value="ECO:0007669"/>
    <property type="project" value="InterPro"/>
</dbReference>
<dbReference type="Pfam" id="PF04542">
    <property type="entry name" value="Sigma70_r2"/>
    <property type="match status" value="1"/>
</dbReference>
<dbReference type="InterPro" id="IPR013324">
    <property type="entry name" value="RNA_pol_sigma_r3/r4-like"/>
</dbReference>
<dbReference type="EMBL" id="DVJJ01000148">
    <property type="protein sequence ID" value="HIS65625.1"/>
    <property type="molecule type" value="Genomic_DNA"/>
</dbReference>
<keyword evidence="3" id="KW-0731">Sigma factor</keyword>
<dbReference type="InterPro" id="IPR000792">
    <property type="entry name" value="Tscrpt_reg_LuxR_C"/>
</dbReference>
<dbReference type="Proteomes" id="UP000886741">
    <property type="component" value="Unassembled WGS sequence"/>
</dbReference>
<dbReference type="InterPro" id="IPR036388">
    <property type="entry name" value="WH-like_DNA-bd_sf"/>
</dbReference>
<accession>A0A9D1FBC1</accession>
<evidence type="ECO:0000313" key="6">
    <source>
        <dbReference type="EMBL" id="HIS65625.1"/>
    </source>
</evidence>